<dbReference type="Gene3D" id="1.50.10.10">
    <property type="match status" value="1"/>
</dbReference>
<evidence type="ECO:0000256" key="5">
    <source>
        <dbReference type="ARBA" id="ARBA00022824"/>
    </source>
</evidence>
<evidence type="ECO:0000256" key="6">
    <source>
        <dbReference type="ARBA" id="ARBA00022968"/>
    </source>
</evidence>
<keyword evidence="13" id="KW-0732">Signal</keyword>
<dbReference type="GO" id="GO:0006487">
    <property type="term" value="P:protein N-linked glycosylation"/>
    <property type="evidence" value="ECO:0007669"/>
    <property type="project" value="UniProtKB-UniRule"/>
</dbReference>
<dbReference type="GO" id="GO:0009311">
    <property type="term" value="P:oligosaccharide metabolic process"/>
    <property type="evidence" value="ECO:0007669"/>
    <property type="project" value="UniProtKB-UniRule"/>
</dbReference>
<dbReference type="PANTHER" id="PTHR10412">
    <property type="entry name" value="MANNOSYL-OLIGOSACCHARIDE GLUCOSIDASE"/>
    <property type="match status" value="1"/>
</dbReference>
<keyword evidence="9" id="KW-0325">Glycoprotein</keyword>
<keyword evidence="6" id="KW-0735">Signal-anchor</keyword>
<organism evidence="16 17">
    <name type="scientific">Hesseltinella vesiculosa</name>
    <dbReference type="NCBI Taxonomy" id="101127"/>
    <lineage>
        <taxon>Eukaryota</taxon>
        <taxon>Fungi</taxon>
        <taxon>Fungi incertae sedis</taxon>
        <taxon>Mucoromycota</taxon>
        <taxon>Mucoromycotina</taxon>
        <taxon>Mucoromycetes</taxon>
        <taxon>Mucorales</taxon>
        <taxon>Cunninghamellaceae</taxon>
        <taxon>Hesseltinella</taxon>
    </lineage>
</organism>
<evidence type="ECO:0000256" key="8">
    <source>
        <dbReference type="ARBA" id="ARBA00023136"/>
    </source>
</evidence>
<evidence type="ECO:0000256" key="9">
    <source>
        <dbReference type="ARBA" id="ARBA00023180"/>
    </source>
</evidence>
<keyword evidence="3" id="KW-0812">Transmembrane</keyword>
<evidence type="ECO:0000256" key="2">
    <source>
        <dbReference type="ARBA" id="ARBA00010833"/>
    </source>
</evidence>
<comment type="catalytic activity">
    <reaction evidence="12">
        <text>N(4)-(alpha-D-Glc-(1-&gt;2)-alpha-D-Glc-(1-&gt;3)-alpha-D-Glc-(1-&gt;3)-alpha-D-Man-(1-&gt;2)-alpha-D-Man-(1-&gt;2)-alpha-D-Man-(1-&gt;3)-[alpha-D-Man-(1-&gt;2)-alpha-D-Man-(1-&gt;3)-[alpha-D-Man-(1-&gt;2)-alpha-D-Man-(1-&gt;6)]-alpha-D-Man-(1-&gt;6)]-beta-D-Man-(1-&gt;4)-beta-D-GlcNAc-(1-&gt;4)-beta-D-GlcNAc)-L-asparaginyl-[protein] + H2O = N(4)-(alpha-D-Glc-(1-&gt;3)-alpha-D-Glc-(1-&gt;3)-alpha-D-Man-(1-&gt;2)-alpha-D-Man-(1-&gt;2)-alpha-D-Man-(1-&gt;3)-[alpha-D-Man-(1-&gt;2)-alpha-D-Man-(1-&gt;3)-[alpha-D-Man-(1-&gt;2)-alpha-D-Man-(1-&gt;6)]-alpha-D-Man-(1-&gt;6)]-beta-D-Man-(1-&gt;4)-beta-D-GlcNAc-(1-&gt;4)-beta-D-GlcNAc)-L-asparaginyl-[protein] + beta-D-glucose</text>
        <dbReference type="Rhea" id="RHEA:55988"/>
        <dbReference type="Rhea" id="RHEA-COMP:12806"/>
        <dbReference type="Rhea" id="RHEA-COMP:14355"/>
        <dbReference type="ChEBI" id="CHEBI:15377"/>
        <dbReference type="ChEBI" id="CHEBI:15903"/>
        <dbReference type="ChEBI" id="CHEBI:59082"/>
        <dbReference type="ChEBI" id="CHEBI:132537"/>
        <dbReference type="EC" id="3.2.1.106"/>
    </reaction>
</comment>
<keyword evidence="10 12" id="KW-0326">Glycosidase</keyword>
<dbReference type="Gene3D" id="2.70.98.110">
    <property type="entry name" value="Glycosyl hydrolase family 63, N-terminal domain"/>
    <property type="match status" value="1"/>
</dbReference>
<evidence type="ECO:0000256" key="12">
    <source>
        <dbReference type="RuleBase" id="RU368089"/>
    </source>
</evidence>
<comment type="function">
    <text evidence="12">Cleaves the distal alpha 1,2-linked glucose residue from the Glc(3)Man(9)GlcNAc(2) oligosaccharide precursor.</text>
</comment>
<feature type="domain" description="Glycosyl hydrolase family 63 N-terminal" evidence="15">
    <location>
        <begin position="39"/>
        <end position="254"/>
    </location>
</feature>
<dbReference type="AlphaFoldDB" id="A0A1X2GHB0"/>
<protein>
    <recommendedName>
        <fullName evidence="11 12">Mannosyl-oligosaccharide glucosidase</fullName>
        <ecNumber evidence="11 12">3.2.1.106</ecNumber>
    </recommendedName>
</protein>
<evidence type="ECO:0000256" key="1">
    <source>
        <dbReference type="ARBA" id="ARBA00004648"/>
    </source>
</evidence>
<evidence type="ECO:0000259" key="14">
    <source>
        <dbReference type="Pfam" id="PF03200"/>
    </source>
</evidence>
<dbReference type="InterPro" id="IPR031335">
    <property type="entry name" value="Glyco_hydro_63_C"/>
</dbReference>
<feature type="chain" id="PRO_5010868113" description="Mannosyl-oligosaccharide glucosidase" evidence="13">
    <location>
        <begin position="21"/>
        <end position="813"/>
    </location>
</feature>
<dbReference type="EC" id="3.2.1.106" evidence="11 12"/>
<keyword evidence="4 12" id="KW-0378">Hydrolase</keyword>
<dbReference type="PANTHER" id="PTHR10412:SF11">
    <property type="entry name" value="MANNOSYL-OLIGOSACCHARIDE GLUCOSIDASE"/>
    <property type="match status" value="1"/>
</dbReference>
<comment type="caution">
    <text evidence="16">The sequence shown here is derived from an EMBL/GenBank/DDBJ whole genome shotgun (WGS) entry which is preliminary data.</text>
</comment>
<evidence type="ECO:0000256" key="13">
    <source>
        <dbReference type="SAM" id="SignalP"/>
    </source>
</evidence>
<dbReference type="STRING" id="101127.A0A1X2GHB0"/>
<evidence type="ECO:0000256" key="4">
    <source>
        <dbReference type="ARBA" id="ARBA00022801"/>
    </source>
</evidence>
<dbReference type="InterPro" id="IPR008928">
    <property type="entry name" value="6-hairpin_glycosidase_sf"/>
</dbReference>
<name>A0A1X2GHB0_9FUNG</name>
<dbReference type="EMBL" id="MCGT01000014">
    <property type="protein sequence ID" value="ORX53928.1"/>
    <property type="molecule type" value="Genomic_DNA"/>
</dbReference>
<evidence type="ECO:0000313" key="17">
    <source>
        <dbReference type="Proteomes" id="UP000242146"/>
    </source>
</evidence>
<evidence type="ECO:0000256" key="11">
    <source>
        <dbReference type="ARBA" id="ARBA00038888"/>
    </source>
</evidence>
<dbReference type="Proteomes" id="UP000242146">
    <property type="component" value="Unassembled WGS sequence"/>
</dbReference>
<proteinExistence type="inferred from homology"/>
<evidence type="ECO:0000256" key="10">
    <source>
        <dbReference type="ARBA" id="ARBA00023295"/>
    </source>
</evidence>
<comment type="subcellular location">
    <subcellularLocation>
        <location evidence="1 12">Endoplasmic reticulum membrane</location>
        <topology evidence="1 12">Single-pass type II membrane protein</topology>
    </subcellularLocation>
</comment>
<keyword evidence="5 12" id="KW-0256">Endoplasmic reticulum</keyword>
<dbReference type="InterPro" id="IPR012341">
    <property type="entry name" value="6hp_glycosidase-like_sf"/>
</dbReference>
<evidence type="ECO:0000313" key="16">
    <source>
        <dbReference type="EMBL" id="ORX53928.1"/>
    </source>
</evidence>
<dbReference type="InterPro" id="IPR004888">
    <property type="entry name" value="Glycoside_hydrolase_63"/>
</dbReference>
<feature type="signal peptide" evidence="13">
    <location>
        <begin position="1"/>
        <end position="20"/>
    </location>
</feature>
<dbReference type="OrthoDB" id="410058at2759"/>
<evidence type="ECO:0000259" key="15">
    <source>
        <dbReference type="Pfam" id="PF16923"/>
    </source>
</evidence>
<sequence length="813" mass="92638">MRLLWFCIVVLFSSLLGTWGLTPSDQLLKERVEENTNSSLLWGTYRPNLYFGTRPRTPDSLMTGLMWFDASHFQGFQRMRHACEQGDGLAGYGYQKHDGRAFAKQHLNDEPSNVEITTEFIKVPGGKEGGDWGVRIHGKPIHSHLPAMTSVLFYFGLEGEGSMDITSRMSSKGLASPVKLEGDTPDLGDFEVEVIDGLLNDHPRQGLDQDLTKTQWVGLQVPEGNVWRAKEVLHEHMMQSARKKVQPGQEDDLFSHPHMYFTLENRLVEENDEIANLYAFQKVFNGEFQFDVIYRSTASNDAKLTSETLGEWLSVKEKDFDARFDATFGLKEKGFSQEQVQFGQSLLSNLVGGLGYFHGASVVDRSHPPMQDEESFAGEPIRAQLTSPQSLFTATPSRSFFPRGFYWDEGFHQMLLGNWDNDLSLNVIKSWVNAIDENGWVAREQILGDEARSKVPAEFQTQFPHYANPPTLYLAIKQYVDRLTSKHQTGKKQMAGLPINGQQVAMDLTLDDPHMTSMYLDHLALGQDWLNSVYPHLRRNWQWFRQTQRGHQDSFGRSPANNEAYRWRGRTPDHCLTSGLDDYPRGEPPNVGELHADLMSWMAFATQLLKDIATAIDVDGSLQQDIDEYTHIKKDMLANLDALHWSDVHQAYCDQTLNDEGYGVHVCHKGYLSLLPMALGLLPAESPKLGAILDMIENDEELWSPYGLRSLSKSDPFYNTGEVYWRGPIWININYLTLQGLYNNYLRTPGPYQEQAQTIYTQLRENLINNVYSGYKNTGYVFEQYNDNTGKGQRIHPFTGWTTLILLIMAEKY</sequence>
<feature type="domain" description="Glycosyl hydrolase family 63 C-terminal" evidence="14">
    <location>
        <begin position="305"/>
        <end position="811"/>
    </location>
</feature>
<dbReference type="GO" id="GO:0005789">
    <property type="term" value="C:endoplasmic reticulum membrane"/>
    <property type="evidence" value="ECO:0007669"/>
    <property type="project" value="UniProtKB-SubCell"/>
</dbReference>
<dbReference type="InterPro" id="IPR038518">
    <property type="entry name" value="Glyco_hydro_63N_sf"/>
</dbReference>
<keyword evidence="7" id="KW-1133">Transmembrane helix</keyword>
<dbReference type="Pfam" id="PF16923">
    <property type="entry name" value="Glyco_hydro_63N"/>
    <property type="match status" value="1"/>
</dbReference>
<comment type="similarity">
    <text evidence="2 12">Belongs to the glycosyl hydrolase 63 family.</text>
</comment>
<keyword evidence="17" id="KW-1185">Reference proteome</keyword>
<reference evidence="16 17" key="1">
    <citation type="submission" date="2016-07" db="EMBL/GenBank/DDBJ databases">
        <title>Pervasive Adenine N6-methylation of Active Genes in Fungi.</title>
        <authorList>
            <consortium name="DOE Joint Genome Institute"/>
            <person name="Mondo S.J."/>
            <person name="Dannebaum R.O."/>
            <person name="Kuo R.C."/>
            <person name="Labutti K."/>
            <person name="Haridas S."/>
            <person name="Kuo A."/>
            <person name="Salamov A."/>
            <person name="Ahrendt S.R."/>
            <person name="Lipzen A."/>
            <person name="Sullivan W."/>
            <person name="Andreopoulos W.B."/>
            <person name="Clum A."/>
            <person name="Lindquist E."/>
            <person name="Daum C."/>
            <person name="Ramamoorthy G.K."/>
            <person name="Gryganskyi A."/>
            <person name="Culley D."/>
            <person name="Magnuson J.K."/>
            <person name="James T.Y."/>
            <person name="O'Malley M.A."/>
            <person name="Stajich J.E."/>
            <person name="Spatafora J.W."/>
            <person name="Visel A."/>
            <person name="Grigoriev I.V."/>
        </authorList>
    </citation>
    <scope>NUCLEOTIDE SEQUENCE [LARGE SCALE GENOMIC DNA]</scope>
    <source>
        <strain evidence="16 17">NRRL 3301</strain>
    </source>
</reference>
<keyword evidence="8" id="KW-0472">Membrane</keyword>
<accession>A0A1X2GHB0</accession>
<dbReference type="InterPro" id="IPR031631">
    <property type="entry name" value="Glyco_hydro_63N"/>
</dbReference>
<dbReference type="SUPFAM" id="SSF48208">
    <property type="entry name" value="Six-hairpin glycosidases"/>
    <property type="match status" value="1"/>
</dbReference>
<evidence type="ECO:0000256" key="3">
    <source>
        <dbReference type="ARBA" id="ARBA00022692"/>
    </source>
</evidence>
<evidence type="ECO:0000256" key="7">
    <source>
        <dbReference type="ARBA" id="ARBA00022989"/>
    </source>
</evidence>
<gene>
    <name evidence="16" type="ORF">DM01DRAFT_1335776</name>
</gene>
<dbReference type="GO" id="GO:0004573">
    <property type="term" value="F:Glc3Man9GlcNAc2 oligosaccharide glucosidase activity"/>
    <property type="evidence" value="ECO:0007669"/>
    <property type="project" value="UniProtKB-UniRule"/>
</dbReference>
<dbReference type="Pfam" id="PF03200">
    <property type="entry name" value="Glyco_hydro_63"/>
    <property type="match status" value="1"/>
</dbReference>